<gene>
    <name evidence="2" type="ORF">A6A03_11145</name>
</gene>
<name>A0A178ME10_9CHLR</name>
<comment type="caution">
    <text evidence="2">The sequence shown here is derived from an EMBL/GenBank/DDBJ whole genome shotgun (WGS) entry which is preliminary data.</text>
</comment>
<evidence type="ECO:0000313" key="2">
    <source>
        <dbReference type="EMBL" id="OAN47009.1"/>
    </source>
</evidence>
<dbReference type="AlphaFoldDB" id="A0A178ME10"/>
<dbReference type="InterPro" id="IPR021994">
    <property type="entry name" value="DUF3592"/>
</dbReference>
<organism evidence="2 3">
    <name type="scientific">Chloroflexus islandicus</name>
    <dbReference type="NCBI Taxonomy" id="1707952"/>
    <lineage>
        <taxon>Bacteria</taxon>
        <taxon>Bacillati</taxon>
        <taxon>Chloroflexota</taxon>
        <taxon>Chloroflexia</taxon>
        <taxon>Chloroflexales</taxon>
        <taxon>Chloroflexineae</taxon>
        <taxon>Chloroflexaceae</taxon>
        <taxon>Chloroflexus</taxon>
    </lineage>
</organism>
<sequence>MKVMHIVIFFLLGLGLMFLSATAYIFFHIRPFQNGLETQGAVIGFVKRRVKHGKAYAPLVRFVARNGQEVTITGIINSEPPAYQIGQIVTVAYPLHQPEQARIKGKGKLFLCLPSVWQLFC</sequence>
<keyword evidence="3" id="KW-1185">Reference proteome</keyword>
<evidence type="ECO:0000313" key="3">
    <source>
        <dbReference type="Proteomes" id="UP000078287"/>
    </source>
</evidence>
<dbReference type="Pfam" id="PF12158">
    <property type="entry name" value="DUF3592"/>
    <property type="match status" value="1"/>
</dbReference>
<evidence type="ECO:0000259" key="1">
    <source>
        <dbReference type="Pfam" id="PF12158"/>
    </source>
</evidence>
<feature type="domain" description="DUF3592" evidence="1">
    <location>
        <begin position="39"/>
        <end position="105"/>
    </location>
</feature>
<protein>
    <recommendedName>
        <fullName evidence="1">DUF3592 domain-containing protein</fullName>
    </recommendedName>
</protein>
<proteinExistence type="predicted"/>
<reference evidence="2 3" key="1">
    <citation type="submission" date="2016-04" db="EMBL/GenBank/DDBJ databases">
        <title>Chloroflexus islandicus sp. nov., a thermophilic filamentous anoxygenic phototrophic bacterium from geyser Strokkur (Iceland).</title>
        <authorList>
            <person name="Gaisin V.A."/>
            <person name="Kalashnikov A.M."/>
            <person name="Sukhacheva M.V."/>
            <person name="Grouzdev D.S."/>
            <person name="Ivanov T.M."/>
            <person name="Kuznetsov B."/>
            <person name="Gorlenko V.M."/>
        </authorList>
    </citation>
    <scope>NUCLEOTIDE SEQUENCE [LARGE SCALE GENOMIC DNA]</scope>
    <source>
        <strain evidence="3">isl-2</strain>
    </source>
</reference>
<dbReference type="Proteomes" id="UP000078287">
    <property type="component" value="Unassembled WGS sequence"/>
</dbReference>
<dbReference type="EMBL" id="LWQS01000040">
    <property type="protein sequence ID" value="OAN47009.1"/>
    <property type="molecule type" value="Genomic_DNA"/>
</dbReference>
<accession>A0A178ME10</accession>